<evidence type="ECO:0000313" key="2">
    <source>
        <dbReference type="Proteomes" id="UP000030665"/>
    </source>
</evidence>
<reference evidence="1" key="1">
    <citation type="submission" date="2014-01" db="EMBL/GenBank/DDBJ databases">
        <authorList>
            <person name="Aslett M."/>
        </authorList>
    </citation>
    <scope>NUCLEOTIDE SEQUENCE</scope>
</reference>
<dbReference type="STRING" id="36087.A0A077Z4M7"/>
<proteinExistence type="predicted"/>
<organism evidence="1 2">
    <name type="scientific">Trichuris trichiura</name>
    <name type="common">Whipworm</name>
    <name type="synonym">Trichocephalus trichiurus</name>
    <dbReference type="NCBI Taxonomy" id="36087"/>
    <lineage>
        <taxon>Eukaryota</taxon>
        <taxon>Metazoa</taxon>
        <taxon>Ecdysozoa</taxon>
        <taxon>Nematoda</taxon>
        <taxon>Enoplea</taxon>
        <taxon>Dorylaimia</taxon>
        <taxon>Trichinellida</taxon>
        <taxon>Trichuridae</taxon>
        <taxon>Trichuris</taxon>
    </lineage>
</organism>
<dbReference type="InterPro" id="IPR013783">
    <property type="entry name" value="Ig-like_fold"/>
</dbReference>
<accession>A0A077Z4M7</accession>
<keyword evidence="2" id="KW-1185">Reference proteome</keyword>
<protein>
    <submittedName>
        <fullName evidence="1">Uncharacterized protein</fullName>
    </submittedName>
</protein>
<reference evidence="1" key="2">
    <citation type="submission" date="2014-03" db="EMBL/GenBank/DDBJ databases">
        <title>The whipworm genome and dual-species transcriptomics of an intimate host-pathogen interaction.</title>
        <authorList>
            <person name="Foth B.J."/>
            <person name="Tsai I.J."/>
            <person name="Reid A.J."/>
            <person name="Bancroft A.J."/>
            <person name="Nichol S."/>
            <person name="Tracey A."/>
            <person name="Holroyd N."/>
            <person name="Cotton J.A."/>
            <person name="Stanley E.J."/>
            <person name="Zarowiecki M."/>
            <person name="Liu J.Z."/>
            <person name="Huckvale T."/>
            <person name="Cooper P.J."/>
            <person name="Grencis R.K."/>
            <person name="Berriman M."/>
        </authorList>
    </citation>
    <scope>NUCLEOTIDE SEQUENCE [LARGE SCALE GENOMIC DNA]</scope>
</reference>
<dbReference type="Proteomes" id="UP000030665">
    <property type="component" value="Unassembled WGS sequence"/>
</dbReference>
<dbReference type="Gene3D" id="2.60.40.10">
    <property type="entry name" value="Immunoglobulins"/>
    <property type="match status" value="1"/>
</dbReference>
<evidence type="ECO:0000313" key="1">
    <source>
        <dbReference type="EMBL" id="CDW55442.1"/>
    </source>
</evidence>
<gene>
    <name evidence="1" type="ORF">TTRE_0000371401</name>
</gene>
<dbReference type="AlphaFoldDB" id="A0A077Z4M7"/>
<sequence>MCRKATDGETVTGDVKLASSNFIQLFDFSVMHNKKYEGFSDPREDGRLHIEEMPKMLHIFPLISTDTGYYECSDRVSSNDELFEHHGLTLRRWYIYVEAKQENRRIFLHWKNAADKFSHLIAIPRSQGGYIDCLVTSCRASVSLIFDGKKLENMSYKPGRGFFVKETDLPRLKFSAMQSRMGECEAKIGNRTDTLYFLLLVLRLTVTEVVTPLFNVTLKFKYVLENDSGIYVCSCKLAENGKTAQVTKNIVVSLERLTDLLMYHMISYV</sequence>
<dbReference type="EMBL" id="HG805955">
    <property type="protein sequence ID" value="CDW55442.1"/>
    <property type="molecule type" value="Genomic_DNA"/>
</dbReference>
<name>A0A077Z4M7_TRITR</name>